<dbReference type="SUPFAM" id="SSF53850">
    <property type="entry name" value="Periplasmic binding protein-like II"/>
    <property type="match status" value="1"/>
</dbReference>
<dbReference type="PATRIC" id="fig|1367847.3.peg.3602"/>
<evidence type="ECO:0000313" key="6">
    <source>
        <dbReference type="EMBL" id="AGT10673.1"/>
    </source>
</evidence>
<dbReference type="GO" id="GO:0015833">
    <property type="term" value="P:peptide transport"/>
    <property type="evidence" value="ECO:0007669"/>
    <property type="project" value="TreeGrafter"/>
</dbReference>
<comment type="subcellular location">
    <subcellularLocation>
        <location evidence="1">Periplasm</location>
    </subcellularLocation>
</comment>
<organism evidence="6 7">
    <name type="scientific">Paracoccus aminophilus JCM 7686</name>
    <dbReference type="NCBI Taxonomy" id="1367847"/>
    <lineage>
        <taxon>Bacteria</taxon>
        <taxon>Pseudomonadati</taxon>
        <taxon>Pseudomonadota</taxon>
        <taxon>Alphaproteobacteria</taxon>
        <taxon>Rhodobacterales</taxon>
        <taxon>Paracoccaceae</taxon>
        <taxon>Paracoccus</taxon>
    </lineage>
</organism>
<evidence type="ECO:0000313" key="7">
    <source>
        <dbReference type="Proteomes" id="UP000015480"/>
    </source>
</evidence>
<dbReference type="HOGENOM" id="CLU_017028_7_4_5"/>
<protein>
    <submittedName>
        <fullName evidence="6">ABC-type dipeptide/oligopeptide/nickel transport system, substrate binding component</fullName>
    </submittedName>
</protein>
<dbReference type="KEGG" id="pami:JCM7686_pAMI1p087"/>
<dbReference type="PANTHER" id="PTHR30290:SF10">
    <property type="entry name" value="PERIPLASMIC OLIGOPEPTIDE-BINDING PROTEIN-RELATED"/>
    <property type="match status" value="1"/>
</dbReference>
<dbReference type="GO" id="GO:1904680">
    <property type="term" value="F:peptide transmembrane transporter activity"/>
    <property type="evidence" value="ECO:0007669"/>
    <property type="project" value="TreeGrafter"/>
</dbReference>
<evidence type="ECO:0000256" key="4">
    <source>
        <dbReference type="ARBA" id="ARBA00022729"/>
    </source>
</evidence>
<dbReference type="PIRSF" id="PIRSF002741">
    <property type="entry name" value="MppA"/>
    <property type="match status" value="1"/>
</dbReference>
<dbReference type="OrthoDB" id="9803988at2"/>
<dbReference type="InterPro" id="IPR030678">
    <property type="entry name" value="Peptide/Ni-bd"/>
</dbReference>
<dbReference type="CDD" id="cd08503">
    <property type="entry name" value="PBP2_NikA_DppA_OppA_like_17"/>
    <property type="match status" value="1"/>
</dbReference>
<dbReference type="PANTHER" id="PTHR30290">
    <property type="entry name" value="PERIPLASMIC BINDING COMPONENT OF ABC TRANSPORTER"/>
    <property type="match status" value="1"/>
</dbReference>
<keyword evidence="6" id="KW-0614">Plasmid</keyword>
<keyword evidence="3" id="KW-0813">Transport</keyword>
<proteinExistence type="inferred from homology"/>
<comment type="similarity">
    <text evidence="2">Belongs to the bacterial solute-binding protein 5 family.</text>
</comment>
<dbReference type="Pfam" id="PF00496">
    <property type="entry name" value="SBP_bac_5"/>
    <property type="match status" value="1"/>
</dbReference>
<dbReference type="InterPro" id="IPR039424">
    <property type="entry name" value="SBP_5"/>
</dbReference>
<dbReference type="InterPro" id="IPR006311">
    <property type="entry name" value="TAT_signal"/>
</dbReference>
<dbReference type="Proteomes" id="UP000015480">
    <property type="component" value="Plasmid pAMI1"/>
</dbReference>
<dbReference type="RefSeq" id="WP_020952820.1">
    <property type="nucleotide sequence ID" value="NC_022042.1"/>
</dbReference>
<dbReference type="Gene3D" id="3.90.76.10">
    <property type="entry name" value="Dipeptide-binding Protein, Domain 1"/>
    <property type="match status" value="1"/>
</dbReference>
<evidence type="ECO:0000256" key="2">
    <source>
        <dbReference type="ARBA" id="ARBA00005695"/>
    </source>
</evidence>
<name>S5YGT0_PARAH</name>
<evidence type="ECO:0000256" key="3">
    <source>
        <dbReference type="ARBA" id="ARBA00022448"/>
    </source>
</evidence>
<dbReference type="AlphaFoldDB" id="S5YGT0"/>
<dbReference type="InterPro" id="IPR000914">
    <property type="entry name" value="SBP_5_dom"/>
</dbReference>
<dbReference type="GO" id="GO:0043190">
    <property type="term" value="C:ATP-binding cassette (ABC) transporter complex"/>
    <property type="evidence" value="ECO:0007669"/>
    <property type="project" value="InterPro"/>
</dbReference>
<dbReference type="Gene3D" id="3.40.190.10">
    <property type="entry name" value="Periplasmic binding protein-like II"/>
    <property type="match status" value="1"/>
</dbReference>
<gene>
    <name evidence="6" type="ORF">JCM7686_pAMI1p087</name>
</gene>
<keyword evidence="7" id="KW-1185">Reference proteome</keyword>
<dbReference type="PROSITE" id="PS51318">
    <property type="entry name" value="TAT"/>
    <property type="match status" value="1"/>
</dbReference>
<keyword evidence="4" id="KW-0732">Signal</keyword>
<geneLocation type="plasmid" evidence="6 7">
    <name>pAMI1</name>
</geneLocation>
<accession>S5YGT0</accession>
<dbReference type="EMBL" id="CP006651">
    <property type="protein sequence ID" value="AGT10673.1"/>
    <property type="molecule type" value="Genomic_DNA"/>
</dbReference>
<reference evidence="6 7" key="1">
    <citation type="journal article" date="2014" name="BMC Genomics">
        <title>Architecture and functions of a multipartite genome of the methylotrophic bacterium Paracoccus aminophilus JCM 7686, containing primary and secondary chromids.</title>
        <authorList>
            <person name="Dziewit L."/>
            <person name="Czarnecki J."/>
            <person name="Wibberg D."/>
            <person name="Radlinska M."/>
            <person name="Mrozek P."/>
            <person name="Szymczak M."/>
            <person name="Schluter A."/>
            <person name="Puhler A."/>
            <person name="Bartosik D."/>
        </authorList>
    </citation>
    <scope>NUCLEOTIDE SEQUENCE [LARGE SCALE GENOMIC DNA]</scope>
    <source>
        <strain evidence="6">JCM 7686</strain>
        <plasmid evidence="7">Plasmid pAMI1</plasmid>
    </source>
</reference>
<dbReference type="Gene3D" id="3.10.105.10">
    <property type="entry name" value="Dipeptide-binding Protein, Domain 3"/>
    <property type="match status" value="1"/>
</dbReference>
<dbReference type="GO" id="GO:0030288">
    <property type="term" value="C:outer membrane-bounded periplasmic space"/>
    <property type="evidence" value="ECO:0007669"/>
    <property type="project" value="UniProtKB-ARBA"/>
</dbReference>
<evidence type="ECO:0000256" key="1">
    <source>
        <dbReference type="ARBA" id="ARBA00004418"/>
    </source>
</evidence>
<sequence>MTTERKTDLTLSRRGLMQGAAALGLGLTAGGLWLPKGALAAGPKRGGSIVAGISHGSTSDSTVPGTYSHGLGILLSYTIHARLTTVVPDNKLEGNLAESWEGSEGATKWKITLRDAEFHNGKKVTPADVIASINFHRTPDTTSVAKETVSNIKDIAADGDKVVVFTLNSGDADFPFLLNDYQLCIGQADADGAIDWEDDGRRAGPYRLTEYDPGIRAVVERADNYWNSNVGFLDRAEILTIADPTARQNALLAGEVDVIDRPDTRALDIITANPELKVEEAPGFRFYGFTVFTDVAPYSDQDFRLALKYAVDREALLDVALNGHGIVGNDQPITPAYRYYNPNIPQRQHDPDKAKFHLKKSGYDGAALDLSTSVATFSTAVDAAALYQANLAQVGINVNVVNEPADSYWSDVWLKKPFITTDWGGRPTEDMFFSVAFQKDAPWNDSHFNNERFEKLLVEARAELDEAKRAEMYGEMQQIVHDEGGSITPLIPNNVWARSTRIKHGEALSTAYELDGWHFISRWWVEEA</sequence>
<feature type="domain" description="Solute-binding protein family 5" evidence="5">
    <location>
        <begin position="91"/>
        <end position="444"/>
    </location>
</feature>
<evidence type="ECO:0000259" key="5">
    <source>
        <dbReference type="Pfam" id="PF00496"/>
    </source>
</evidence>